<accession>A0A238UD40</accession>
<gene>
    <name evidence="2" type="ORF">TJEJU_3479</name>
</gene>
<dbReference type="KEGG" id="tje:TJEJU_3479"/>
<keyword evidence="3" id="KW-1185">Reference proteome</keyword>
<keyword evidence="1" id="KW-0812">Transmembrane</keyword>
<sequence>METQMKKKRVKKNKDAHVKRLHNYYQRTGFYMFIWESLKKAFIPIVLVVIGLFLFNKYVYNINDGLQTMTETFSRTSLLITFFVSETILGLVPPEIFIAWCKKTPTPIVNLALLATFSYAGGIVAYYLGKASLRINAVKEYLEVKMAKHLKNTKKWGGFLILVGALLPLPFAISCLTAGMIKYPIKNVIIFGLFRFLRFAIYGWAIFSVVN</sequence>
<dbReference type="OrthoDB" id="1118259at2"/>
<dbReference type="EMBL" id="LT899436">
    <property type="protein sequence ID" value="SNR17123.1"/>
    <property type="molecule type" value="Genomic_DNA"/>
</dbReference>
<dbReference type="AlphaFoldDB" id="A0A238UD40"/>
<keyword evidence="1" id="KW-1133">Transmembrane helix</keyword>
<feature type="transmembrane region" description="Helical" evidence="1">
    <location>
        <begin position="188"/>
        <end position="207"/>
    </location>
</feature>
<dbReference type="Proteomes" id="UP000215214">
    <property type="component" value="Chromosome TJEJU"/>
</dbReference>
<organism evidence="2 3">
    <name type="scientific">Tenacibaculum jejuense</name>
    <dbReference type="NCBI Taxonomy" id="584609"/>
    <lineage>
        <taxon>Bacteria</taxon>
        <taxon>Pseudomonadati</taxon>
        <taxon>Bacteroidota</taxon>
        <taxon>Flavobacteriia</taxon>
        <taxon>Flavobacteriales</taxon>
        <taxon>Flavobacteriaceae</taxon>
        <taxon>Tenacibaculum</taxon>
    </lineage>
</organism>
<feature type="transmembrane region" description="Helical" evidence="1">
    <location>
        <begin position="156"/>
        <end position="176"/>
    </location>
</feature>
<evidence type="ECO:0008006" key="4">
    <source>
        <dbReference type="Google" id="ProtNLM"/>
    </source>
</evidence>
<keyword evidence="1" id="KW-0472">Membrane</keyword>
<feature type="transmembrane region" description="Helical" evidence="1">
    <location>
        <begin position="108"/>
        <end position="128"/>
    </location>
</feature>
<evidence type="ECO:0000313" key="3">
    <source>
        <dbReference type="Proteomes" id="UP000215214"/>
    </source>
</evidence>
<feature type="transmembrane region" description="Helical" evidence="1">
    <location>
        <begin position="80"/>
        <end position="101"/>
    </location>
</feature>
<evidence type="ECO:0000313" key="2">
    <source>
        <dbReference type="EMBL" id="SNR17123.1"/>
    </source>
</evidence>
<reference evidence="2 3" key="1">
    <citation type="submission" date="2017-07" db="EMBL/GenBank/DDBJ databases">
        <authorList>
            <person name="Sun Z.S."/>
            <person name="Albrecht U."/>
            <person name="Echele G."/>
            <person name="Lee C.C."/>
        </authorList>
    </citation>
    <scope>NUCLEOTIDE SEQUENCE [LARGE SCALE GENOMIC DNA]</scope>
    <source>
        <strain evidence="3">type strain: KCTC 22618</strain>
    </source>
</reference>
<feature type="transmembrane region" description="Helical" evidence="1">
    <location>
        <begin position="41"/>
        <end position="60"/>
    </location>
</feature>
<protein>
    <recommendedName>
        <fullName evidence="4">Short-chain dehydrogenase</fullName>
    </recommendedName>
</protein>
<name>A0A238UD40_9FLAO</name>
<proteinExistence type="predicted"/>
<evidence type="ECO:0000256" key="1">
    <source>
        <dbReference type="SAM" id="Phobius"/>
    </source>
</evidence>